<dbReference type="InParanoid" id="G3JBL8"/>
<feature type="transmembrane region" description="Helical" evidence="7">
    <location>
        <begin position="223"/>
        <end position="245"/>
    </location>
</feature>
<feature type="transmembrane region" description="Helical" evidence="7">
    <location>
        <begin position="121"/>
        <end position="142"/>
    </location>
</feature>
<organism evidence="8 9">
    <name type="scientific">Cordyceps militaris (strain CM01)</name>
    <name type="common">Caterpillar fungus</name>
    <dbReference type="NCBI Taxonomy" id="983644"/>
    <lineage>
        <taxon>Eukaryota</taxon>
        <taxon>Fungi</taxon>
        <taxon>Dikarya</taxon>
        <taxon>Ascomycota</taxon>
        <taxon>Pezizomycotina</taxon>
        <taxon>Sordariomycetes</taxon>
        <taxon>Hypocreomycetidae</taxon>
        <taxon>Hypocreales</taxon>
        <taxon>Cordycipitaceae</taxon>
        <taxon>Cordyceps</taxon>
    </lineage>
</organism>
<feature type="transmembrane region" description="Helical" evidence="7">
    <location>
        <begin position="194"/>
        <end position="211"/>
    </location>
</feature>
<keyword evidence="3 7" id="KW-0812">Transmembrane</keyword>
<feature type="region of interest" description="Disordered" evidence="6">
    <location>
        <begin position="421"/>
        <end position="452"/>
    </location>
</feature>
<dbReference type="GO" id="GO:0016020">
    <property type="term" value="C:membrane"/>
    <property type="evidence" value="ECO:0007669"/>
    <property type="project" value="UniProtKB-SubCell"/>
</dbReference>
<dbReference type="VEuPathDB" id="FungiDB:CCM_03595"/>
<feature type="transmembrane region" description="Helical" evidence="7">
    <location>
        <begin position="251"/>
        <end position="271"/>
    </location>
</feature>
<accession>G3JBL8</accession>
<dbReference type="AlphaFoldDB" id="G3JBL8"/>
<dbReference type="EMBL" id="JH126400">
    <property type="protein sequence ID" value="EGX95323.1"/>
    <property type="molecule type" value="Genomic_DNA"/>
</dbReference>
<keyword evidence="5 7" id="KW-0472">Membrane</keyword>
<dbReference type="HOGENOM" id="CLU_529980_0_0_1"/>
<name>G3JBL8_CORMM</name>
<gene>
    <name evidence="8" type="ORF">CCM_03595</name>
</gene>
<evidence type="ECO:0000256" key="6">
    <source>
        <dbReference type="SAM" id="MobiDB-lite"/>
    </source>
</evidence>
<dbReference type="Gene3D" id="1.20.1740.10">
    <property type="entry name" value="Amino acid/polyamine transporter I"/>
    <property type="match status" value="1"/>
</dbReference>
<sequence length="514" mass="51766">MTHNTRTLCTTNIGPVLQSLYQLLNYISQIHLRAILLPVSSTYWRRILLPHSLNRLASRTASSNNMPVSHAAPAAGAARPPQLRRNRALLTMVSMALAIAAVPYGMGSALSSAALYGGGQLSMLAGLLVVVVLDGCVAASLAELASRFPSSSGVYDWSYRLLASPKPGRPAAAAAPLAYITGWCWLVGHWTVTLSVNFGLASLLAATVCLYDASWAAAPAWQLLLVFYAACLATLVLCAVGDPLLPYVDGVAAAWNLFTLVALAAAVAATAHSGRHPAAVALGHYDGSVSGWGAGVLLLCRAAAAGVHVLRGGHGGVDGGGVRRAGGAGAAGDGAVRAARRRRGAAVRAAAVLHAAAGGGAARGDAVRAGAAGRAGAGAGQRGGRDGRHGARAGRRALLLGEYHDGGVALHVGVCARRGDSAAGGVGEHDGRPAAGGAGAGHRGGDAAGARVSREHERVYGVCVGGRHGARCRVPGADCDELGDGPARGGDGKMAPAPGRRRRGQCGRGGLDPV</sequence>
<evidence type="ECO:0000256" key="5">
    <source>
        <dbReference type="ARBA" id="ARBA00023136"/>
    </source>
</evidence>
<reference evidence="8 9" key="1">
    <citation type="journal article" date="2011" name="Genome Biol.">
        <title>Genome sequence of the insect pathogenic fungus Cordyceps militaris, a valued traditional Chinese medicine.</title>
        <authorList>
            <person name="Zheng P."/>
            <person name="Xia Y."/>
            <person name="Xiao G."/>
            <person name="Xiong C."/>
            <person name="Hu X."/>
            <person name="Zhang S."/>
            <person name="Zheng H."/>
            <person name="Huang Y."/>
            <person name="Zhou Y."/>
            <person name="Wang S."/>
            <person name="Zhao G.P."/>
            <person name="Liu X."/>
            <person name="St Leger R.J."/>
            <person name="Wang C."/>
        </authorList>
    </citation>
    <scope>NUCLEOTIDE SEQUENCE [LARGE SCALE GENOMIC DNA]</scope>
    <source>
        <strain evidence="8 9">CM01</strain>
    </source>
</reference>
<evidence type="ECO:0000256" key="3">
    <source>
        <dbReference type="ARBA" id="ARBA00022692"/>
    </source>
</evidence>
<evidence type="ECO:0000313" key="8">
    <source>
        <dbReference type="EMBL" id="EGX95323.1"/>
    </source>
</evidence>
<dbReference type="OrthoDB" id="4870403at2759"/>
<evidence type="ECO:0000256" key="4">
    <source>
        <dbReference type="ARBA" id="ARBA00022989"/>
    </source>
</evidence>
<evidence type="ECO:0000256" key="1">
    <source>
        <dbReference type="ARBA" id="ARBA00004141"/>
    </source>
</evidence>
<evidence type="ECO:0000256" key="7">
    <source>
        <dbReference type="SAM" id="Phobius"/>
    </source>
</evidence>
<evidence type="ECO:0000256" key="2">
    <source>
        <dbReference type="ARBA" id="ARBA00022448"/>
    </source>
</evidence>
<protein>
    <submittedName>
        <fullName evidence="8">Amino acid/polyamine transporter I</fullName>
    </submittedName>
</protein>
<dbReference type="Proteomes" id="UP000001610">
    <property type="component" value="Unassembled WGS sequence"/>
</dbReference>
<dbReference type="PANTHER" id="PTHR45649">
    <property type="entry name" value="AMINO-ACID PERMEASE BAT1"/>
    <property type="match status" value="1"/>
</dbReference>
<feature type="transmembrane region" description="Helical" evidence="7">
    <location>
        <begin position="89"/>
        <end position="115"/>
    </location>
</feature>
<dbReference type="eggNOG" id="KOG1289">
    <property type="taxonomic scope" value="Eukaryota"/>
</dbReference>
<comment type="subcellular location">
    <subcellularLocation>
        <location evidence="1">Membrane</location>
        <topology evidence="1">Multi-pass membrane protein</topology>
    </subcellularLocation>
</comment>
<keyword evidence="4 7" id="KW-1133">Transmembrane helix</keyword>
<dbReference type="PANTHER" id="PTHR45649:SF28">
    <property type="entry name" value="TRANSPORTER, PUTATIVE (EUROFUNG)-RELATED"/>
    <property type="match status" value="1"/>
</dbReference>
<dbReference type="KEGG" id="cmt:CCM_03595"/>
<feature type="region of interest" description="Disordered" evidence="6">
    <location>
        <begin position="478"/>
        <end position="514"/>
    </location>
</feature>
<keyword evidence="9" id="KW-1185">Reference proteome</keyword>
<keyword evidence="2" id="KW-0813">Transport</keyword>
<dbReference type="RefSeq" id="XP_006668809.1">
    <property type="nucleotide sequence ID" value="XM_006668746.1"/>
</dbReference>
<evidence type="ECO:0000313" key="9">
    <source>
        <dbReference type="Proteomes" id="UP000001610"/>
    </source>
</evidence>
<proteinExistence type="predicted"/>
<dbReference type="GeneID" id="18165621"/>
<dbReference type="GO" id="GO:0022857">
    <property type="term" value="F:transmembrane transporter activity"/>
    <property type="evidence" value="ECO:0007669"/>
    <property type="project" value="InterPro"/>
</dbReference>